<protein>
    <recommendedName>
        <fullName evidence="3">DUF4279 domain-containing protein</fullName>
    </recommendedName>
</protein>
<organism evidence="1 2">
    <name type="scientific">Paenibacillus amylolyticus</name>
    <dbReference type="NCBI Taxonomy" id="1451"/>
    <lineage>
        <taxon>Bacteria</taxon>
        <taxon>Bacillati</taxon>
        <taxon>Bacillota</taxon>
        <taxon>Bacilli</taxon>
        <taxon>Bacillales</taxon>
        <taxon>Paenibacillaceae</taxon>
        <taxon>Paenibacillus</taxon>
    </lineage>
</organism>
<proteinExistence type="predicted"/>
<dbReference type="InterPro" id="IPR025459">
    <property type="entry name" value="DUF4279"/>
</dbReference>
<comment type="caution">
    <text evidence="1">The sequence shown here is derived from an EMBL/GenBank/DDBJ whole genome shotgun (WGS) entry which is preliminary data.</text>
</comment>
<dbReference type="Pfam" id="PF14106">
    <property type="entry name" value="DUF4279"/>
    <property type="match status" value="1"/>
</dbReference>
<accession>A0AAP5H410</accession>
<sequence length="139" mass="16059">MNKTQVKAYYSLFGDHFDPTEVTSKLEITPTSITRKREIINAKHSHPETSWTLSTEYEESLDVNEQLNKVMNVLKDKVDEINTIQIQNQLKSKFFIVIVMENGYTPALYFDSYLIKFADSIHAEIDIDLYANPYSADTV</sequence>
<dbReference type="RefSeq" id="WP_310139021.1">
    <property type="nucleotide sequence ID" value="NZ_JAVDTR010000005.1"/>
</dbReference>
<dbReference type="EMBL" id="JAVDTR010000005">
    <property type="protein sequence ID" value="MDR6723629.1"/>
    <property type="molecule type" value="Genomic_DNA"/>
</dbReference>
<evidence type="ECO:0000313" key="2">
    <source>
        <dbReference type="Proteomes" id="UP001254832"/>
    </source>
</evidence>
<name>A0AAP5H410_PAEAM</name>
<reference evidence="1" key="1">
    <citation type="submission" date="2023-07" db="EMBL/GenBank/DDBJ databases">
        <title>Sorghum-associated microbial communities from plants grown in Nebraska, USA.</title>
        <authorList>
            <person name="Schachtman D."/>
        </authorList>
    </citation>
    <scope>NUCLEOTIDE SEQUENCE</scope>
    <source>
        <strain evidence="1">BE80</strain>
    </source>
</reference>
<dbReference type="AlphaFoldDB" id="A0AAP5H410"/>
<evidence type="ECO:0000313" key="1">
    <source>
        <dbReference type="EMBL" id="MDR6723629.1"/>
    </source>
</evidence>
<dbReference type="Proteomes" id="UP001254832">
    <property type="component" value="Unassembled WGS sequence"/>
</dbReference>
<evidence type="ECO:0008006" key="3">
    <source>
        <dbReference type="Google" id="ProtNLM"/>
    </source>
</evidence>
<gene>
    <name evidence="1" type="ORF">J2W91_002091</name>
</gene>